<evidence type="ECO:0000259" key="2">
    <source>
        <dbReference type="PROSITE" id="PS50405"/>
    </source>
</evidence>
<dbReference type="InterPro" id="IPR050802">
    <property type="entry name" value="EF-GSTs"/>
</dbReference>
<dbReference type="InterPro" id="IPR036249">
    <property type="entry name" value="Thioredoxin-like_sf"/>
</dbReference>
<dbReference type="EMBL" id="JAJNNZ010000001">
    <property type="protein sequence ID" value="MCJ2375264.1"/>
    <property type="molecule type" value="Genomic_DNA"/>
</dbReference>
<dbReference type="Pfam" id="PF13410">
    <property type="entry name" value="GST_C_2"/>
    <property type="match status" value="1"/>
</dbReference>
<dbReference type="InterPro" id="IPR040079">
    <property type="entry name" value="Glutathione_S-Trfase"/>
</dbReference>
<dbReference type="PANTHER" id="PTHR43986:SF1">
    <property type="entry name" value="ELONGATION FACTOR 1-GAMMA"/>
    <property type="match status" value="1"/>
</dbReference>
<dbReference type="InterPro" id="IPR010987">
    <property type="entry name" value="Glutathione-S-Trfase_C-like"/>
</dbReference>
<dbReference type="Gene3D" id="1.20.1050.10">
    <property type="match status" value="1"/>
</dbReference>
<dbReference type="SUPFAM" id="SSF47616">
    <property type="entry name" value="GST C-terminal domain-like"/>
    <property type="match status" value="1"/>
</dbReference>
<evidence type="ECO:0000313" key="4">
    <source>
        <dbReference type="Proteomes" id="UP001139488"/>
    </source>
</evidence>
<dbReference type="Pfam" id="PF13417">
    <property type="entry name" value="GST_N_3"/>
    <property type="match status" value="1"/>
</dbReference>
<dbReference type="PROSITE" id="PS50405">
    <property type="entry name" value="GST_CTER"/>
    <property type="match status" value="1"/>
</dbReference>
<reference evidence="3" key="1">
    <citation type="submission" date="2021-11" db="EMBL/GenBank/DDBJ databases">
        <title>Vibrio ZSDE26 sp. nov. and Vibrio ZSDZ34 sp. nov., isolated from coastal seawater in Qingdao.</title>
        <authorList>
            <person name="Zhang P."/>
        </authorList>
    </citation>
    <scope>NUCLEOTIDE SEQUENCE</scope>
    <source>
        <strain evidence="3">ZSDZ34</strain>
    </source>
</reference>
<proteinExistence type="predicted"/>
<comment type="caution">
    <text evidence="3">The sequence shown here is derived from an EMBL/GenBank/DDBJ whole genome shotgun (WGS) entry which is preliminary data.</text>
</comment>
<dbReference type="PROSITE" id="PS50404">
    <property type="entry name" value="GST_NTER"/>
    <property type="match status" value="1"/>
</dbReference>
<evidence type="ECO:0000313" key="3">
    <source>
        <dbReference type="EMBL" id="MCJ2375264.1"/>
    </source>
</evidence>
<sequence length="206" mass="23415">MKLYELAPTPSCKRLNIFLNELGIKDLERVPLDLRGGDNLTDDYRLKSINAKVPMLEIDAQTRLSETVAICRYFDEITPNSLALFGEGALEKAQVEMWHRIVELEGVMVAFQAFRNISQIYKDRETCVSEWGSVSKTRLEAFFPKLDKQLQASDYVASNRFSIVDITAFVLVGFASAALELEICANYENIQRWYEQVSSRASVQSV</sequence>
<accession>A0A9X2ATY2</accession>
<keyword evidence="4" id="KW-1185">Reference proteome</keyword>
<dbReference type="InterPro" id="IPR036282">
    <property type="entry name" value="Glutathione-S-Trfase_C_sf"/>
</dbReference>
<feature type="domain" description="GST C-terminal" evidence="2">
    <location>
        <begin position="88"/>
        <end position="206"/>
    </location>
</feature>
<dbReference type="Proteomes" id="UP001139488">
    <property type="component" value="Unassembled WGS sequence"/>
</dbReference>
<dbReference type="Gene3D" id="3.40.30.10">
    <property type="entry name" value="Glutaredoxin"/>
    <property type="match status" value="1"/>
</dbReference>
<dbReference type="PANTHER" id="PTHR43986">
    <property type="entry name" value="ELONGATION FACTOR 1-GAMMA"/>
    <property type="match status" value="1"/>
</dbReference>
<dbReference type="SFLD" id="SFLDG00358">
    <property type="entry name" value="Main_(cytGST)"/>
    <property type="match status" value="1"/>
</dbReference>
<protein>
    <submittedName>
        <fullName evidence="3">Glutathione S-transferase N-terminal domain-containing protein</fullName>
    </submittedName>
</protein>
<evidence type="ECO:0000259" key="1">
    <source>
        <dbReference type="PROSITE" id="PS50404"/>
    </source>
</evidence>
<dbReference type="GO" id="GO:0006414">
    <property type="term" value="P:translational elongation"/>
    <property type="evidence" value="ECO:0007669"/>
    <property type="project" value="TreeGrafter"/>
</dbReference>
<dbReference type="SFLD" id="SFLDS00019">
    <property type="entry name" value="Glutathione_Transferase_(cytos"/>
    <property type="match status" value="1"/>
</dbReference>
<dbReference type="InterPro" id="IPR004045">
    <property type="entry name" value="Glutathione_S-Trfase_N"/>
</dbReference>
<gene>
    <name evidence="3" type="ORF">LNL84_00270</name>
</gene>
<dbReference type="AlphaFoldDB" id="A0A9X2ATY2"/>
<dbReference type="GO" id="GO:0005737">
    <property type="term" value="C:cytoplasm"/>
    <property type="evidence" value="ECO:0007669"/>
    <property type="project" value="TreeGrafter"/>
</dbReference>
<organism evidence="3 4">
    <name type="scientific">Vibrio gelatinilyticus</name>
    <dbReference type="NCBI Taxonomy" id="2893468"/>
    <lineage>
        <taxon>Bacteria</taxon>
        <taxon>Pseudomonadati</taxon>
        <taxon>Pseudomonadota</taxon>
        <taxon>Gammaproteobacteria</taxon>
        <taxon>Vibrionales</taxon>
        <taxon>Vibrionaceae</taxon>
        <taxon>Vibrio</taxon>
    </lineage>
</organism>
<feature type="domain" description="GST N-terminal" evidence="1">
    <location>
        <begin position="1"/>
        <end position="82"/>
    </location>
</feature>
<dbReference type="SUPFAM" id="SSF52833">
    <property type="entry name" value="Thioredoxin-like"/>
    <property type="match status" value="1"/>
</dbReference>
<dbReference type="RefSeq" id="WP_244354092.1">
    <property type="nucleotide sequence ID" value="NZ_JAJNNZ010000001.1"/>
</dbReference>
<name>A0A9X2ATY2_9VIBR</name>